<dbReference type="InterPro" id="IPR011681">
    <property type="entry name" value="GcrA"/>
</dbReference>
<gene>
    <name evidence="1" type="ORF">H8718_11575</name>
</gene>
<keyword evidence="2" id="KW-1185">Reference proteome</keyword>
<dbReference type="RefSeq" id="WP_249333031.1">
    <property type="nucleotide sequence ID" value="NZ_JACRSY010000017.1"/>
</dbReference>
<reference evidence="1" key="1">
    <citation type="submission" date="2020-08" db="EMBL/GenBank/DDBJ databases">
        <title>Genome public.</title>
        <authorList>
            <person name="Liu C."/>
            <person name="Sun Q."/>
        </authorList>
    </citation>
    <scope>NUCLEOTIDE SEQUENCE</scope>
    <source>
        <strain evidence="1">NSJ-12</strain>
    </source>
</reference>
<sequence length="141" mass="16717">MTEEQKKKIKELRLEGLGYKAIANILGLSRDAVRGFCKRYELTGNATVVALNMQVKKQKNVVCLHCEKPLKHKAKGRTRKFCSAPCRRKWWVEHQEMRNKNEKAIYKYTCSYCGKEFSVYGNKNRKYCSHSCYIKHRFWED</sequence>
<comment type="caution">
    <text evidence="1">The sequence shown here is derived from an EMBL/GenBank/DDBJ whole genome shotgun (WGS) entry which is preliminary data.</text>
</comment>
<dbReference type="AlphaFoldDB" id="A0A926IEV9"/>
<accession>A0A926IEV9</accession>
<dbReference type="EMBL" id="JACRSY010000017">
    <property type="protein sequence ID" value="MBC8580163.1"/>
    <property type="molecule type" value="Genomic_DNA"/>
</dbReference>
<evidence type="ECO:0000313" key="2">
    <source>
        <dbReference type="Proteomes" id="UP000655830"/>
    </source>
</evidence>
<organism evidence="1 2">
    <name type="scientific">Zhenhengia yiwuensis</name>
    <dbReference type="NCBI Taxonomy" id="2763666"/>
    <lineage>
        <taxon>Bacteria</taxon>
        <taxon>Bacillati</taxon>
        <taxon>Bacillota</taxon>
        <taxon>Clostridia</taxon>
        <taxon>Lachnospirales</taxon>
        <taxon>Lachnospiraceae</taxon>
        <taxon>Zhenhengia</taxon>
    </lineage>
</organism>
<dbReference type="Proteomes" id="UP000655830">
    <property type="component" value="Unassembled WGS sequence"/>
</dbReference>
<evidence type="ECO:0000313" key="1">
    <source>
        <dbReference type="EMBL" id="MBC8580163.1"/>
    </source>
</evidence>
<dbReference type="Gene3D" id="1.10.10.10">
    <property type="entry name" value="Winged helix-like DNA-binding domain superfamily/Winged helix DNA-binding domain"/>
    <property type="match status" value="1"/>
</dbReference>
<name>A0A926IEV9_9FIRM</name>
<proteinExistence type="predicted"/>
<dbReference type="InterPro" id="IPR036388">
    <property type="entry name" value="WH-like_DNA-bd_sf"/>
</dbReference>
<protein>
    <submittedName>
        <fullName evidence="1">RNA polymerase subunit sigma-70</fullName>
    </submittedName>
</protein>
<dbReference type="Pfam" id="PF07750">
    <property type="entry name" value="GcrA"/>
    <property type="match status" value="1"/>
</dbReference>